<dbReference type="InterPro" id="IPR009057">
    <property type="entry name" value="Homeodomain-like_sf"/>
</dbReference>
<dbReference type="Pfam" id="PF06719">
    <property type="entry name" value="AraC_N"/>
    <property type="match status" value="1"/>
</dbReference>
<dbReference type="KEGG" id="lsd:EMK97_00005"/>
<dbReference type="OrthoDB" id="9783876at2"/>
<evidence type="ECO:0000256" key="2">
    <source>
        <dbReference type="ARBA" id="ARBA00023125"/>
    </source>
</evidence>
<dbReference type="GO" id="GO:0043565">
    <property type="term" value="F:sequence-specific DNA binding"/>
    <property type="evidence" value="ECO:0007669"/>
    <property type="project" value="InterPro"/>
</dbReference>
<gene>
    <name evidence="5" type="ORF">EMK97_00005</name>
</gene>
<dbReference type="InterPro" id="IPR018060">
    <property type="entry name" value="HTH_AraC"/>
</dbReference>
<evidence type="ECO:0000313" key="5">
    <source>
        <dbReference type="EMBL" id="QBG34239.1"/>
    </source>
</evidence>
<reference evidence="5 6" key="1">
    <citation type="submission" date="2018-12" db="EMBL/GenBank/DDBJ databases">
        <title>Complete genome of Litorilituus sediminis.</title>
        <authorList>
            <person name="Liu A."/>
            <person name="Rong J."/>
        </authorList>
    </citation>
    <scope>NUCLEOTIDE SEQUENCE [LARGE SCALE GENOMIC DNA]</scope>
    <source>
        <strain evidence="5 6">JCM 17549</strain>
    </source>
</reference>
<proteinExistence type="predicted"/>
<feature type="domain" description="HTH araC/xylS-type" evidence="4">
    <location>
        <begin position="202"/>
        <end position="299"/>
    </location>
</feature>
<organism evidence="5 6">
    <name type="scientific">Litorilituus sediminis</name>
    <dbReference type="NCBI Taxonomy" id="718192"/>
    <lineage>
        <taxon>Bacteria</taxon>
        <taxon>Pseudomonadati</taxon>
        <taxon>Pseudomonadota</taxon>
        <taxon>Gammaproteobacteria</taxon>
        <taxon>Alteromonadales</taxon>
        <taxon>Colwelliaceae</taxon>
        <taxon>Litorilituus</taxon>
    </lineage>
</organism>
<keyword evidence="1" id="KW-0805">Transcription regulation</keyword>
<accession>A0A4P6P2W6</accession>
<dbReference type="InterPro" id="IPR020449">
    <property type="entry name" value="Tscrpt_reg_AraC-type_HTH"/>
</dbReference>
<dbReference type="SUPFAM" id="SSF46689">
    <property type="entry name" value="Homeodomain-like"/>
    <property type="match status" value="2"/>
</dbReference>
<dbReference type="EMBL" id="CP034759">
    <property type="protein sequence ID" value="QBG34239.1"/>
    <property type="molecule type" value="Genomic_DNA"/>
</dbReference>
<dbReference type="PRINTS" id="PR00032">
    <property type="entry name" value="HTHARAC"/>
</dbReference>
<name>A0A4P6P2W6_9GAMM</name>
<evidence type="ECO:0000259" key="4">
    <source>
        <dbReference type="PROSITE" id="PS01124"/>
    </source>
</evidence>
<protein>
    <submittedName>
        <fullName evidence="5">AraC family transcriptional regulator</fullName>
    </submittedName>
</protein>
<dbReference type="Gene3D" id="1.10.10.60">
    <property type="entry name" value="Homeodomain-like"/>
    <property type="match status" value="1"/>
</dbReference>
<dbReference type="InterPro" id="IPR018062">
    <property type="entry name" value="HTH_AraC-typ_CS"/>
</dbReference>
<evidence type="ECO:0000256" key="1">
    <source>
        <dbReference type="ARBA" id="ARBA00023015"/>
    </source>
</evidence>
<dbReference type="PANTHER" id="PTHR46796">
    <property type="entry name" value="HTH-TYPE TRANSCRIPTIONAL ACTIVATOR RHAS-RELATED"/>
    <property type="match status" value="1"/>
</dbReference>
<keyword evidence="2" id="KW-0238">DNA-binding</keyword>
<dbReference type="PROSITE" id="PS00041">
    <property type="entry name" value="HTH_ARAC_FAMILY_1"/>
    <property type="match status" value="1"/>
</dbReference>
<evidence type="ECO:0000256" key="3">
    <source>
        <dbReference type="ARBA" id="ARBA00023163"/>
    </source>
</evidence>
<keyword evidence="6" id="KW-1185">Reference proteome</keyword>
<dbReference type="Proteomes" id="UP000290244">
    <property type="component" value="Chromosome"/>
</dbReference>
<dbReference type="AlphaFoldDB" id="A0A4P6P2W6"/>
<dbReference type="SMART" id="SM00342">
    <property type="entry name" value="HTH_ARAC"/>
    <property type="match status" value="1"/>
</dbReference>
<dbReference type="RefSeq" id="WP_130598254.1">
    <property type="nucleotide sequence ID" value="NZ_CP034759.1"/>
</dbReference>
<keyword evidence="3" id="KW-0804">Transcription</keyword>
<dbReference type="PROSITE" id="PS01124">
    <property type="entry name" value="HTH_ARAC_FAMILY_2"/>
    <property type="match status" value="1"/>
</dbReference>
<dbReference type="Pfam" id="PF12833">
    <property type="entry name" value="HTH_18"/>
    <property type="match status" value="1"/>
</dbReference>
<evidence type="ECO:0000313" key="6">
    <source>
        <dbReference type="Proteomes" id="UP000290244"/>
    </source>
</evidence>
<dbReference type="InterPro" id="IPR050204">
    <property type="entry name" value="AraC_XylS_family_regulators"/>
</dbReference>
<dbReference type="GO" id="GO:0003700">
    <property type="term" value="F:DNA-binding transcription factor activity"/>
    <property type="evidence" value="ECO:0007669"/>
    <property type="project" value="InterPro"/>
</dbReference>
<sequence>MITQVLDSKKKSPKVLVENKISFAGPDSELKIYDTYQQANRVQLKSDQLLFCAMVSGKKVMHASEENFDSDFLPHESFIMTPDSQVEIDFPEAQLNKPTTCLAIEISKERVQQVAQSLNEQHSLQQDFGYWHYEHRLVHTHHNVATQNVLNRIVQIYGEDHPDRSAMISLAVSELTIRLLRHQTRDFILSFCQNEPDKNGLSAALNYIEQHLNEPIAIDSLARIACMSRSKFFTEFKQHLGCTPMAFQQQLRLKNAANALRLGESITATCFAFGFTNTSHFSRIFKQFYGLTPSQYKQRHLLRAC</sequence>
<dbReference type="InterPro" id="IPR009594">
    <property type="entry name" value="Tscrpt_reg_HTH_AraC_N"/>
</dbReference>